<comment type="caution">
    <text evidence="1">The sequence shown here is derived from an EMBL/GenBank/DDBJ whole genome shotgun (WGS) entry which is preliminary data.</text>
</comment>
<keyword evidence="2" id="KW-1185">Reference proteome</keyword>
<evidence type="ECO:0000313" key="1">
    <source>
        <dbReference type="EMBL" id="EUB55176.1"/>
    </source>
</evidence>
<dbReference type="KEGG" id="egl:EGR_09958"/>
<dbReference type="RefSeq" id="XP_024346372.1">
    <property type="nucleotide sequence ID" value="XM_024499207.1"/>
</dbReference>
<proteinExistence type="predicted"/>
<name>W6U3M3_ECHGR</name>
<accession>W6U3M3</accession>
<protein>
    <submittedName>
        <fullName evidence="1">Uncharacterized protein</fullName>
    </submittedName>
</protein>
<evidence type="ECO:0000313" key="2">
    <source>
        <dbReference type="Proteomes" id="UP000019149"/>
    </source>
</evidence>
<dbReference type="GeneID" id="36345673"/>
<dbReference type="EMBL" id="APAU02000179">
    <property type="protein sequence ID" value="EUB55176.1"/>
    <property type="molecule type" value="Genomic_DNA"/>
</dbReference>
<gene>
    <name evidence="1" type="ORF">EGR_09958</name>
</gene>
<dbReference type="Proteomes" id="UP000019149">
    <property type="component" value="Unassembled WGS sequence"/>
</dbReference>
<sequence length="55" mass="6184">MEQLLIRVNISFICQSSPTPFIPLLLSPPRLILKTCHRVRGAPSVNEVNGWIRDG</sequence>
<reference evidence="1 2" key="1">
    <citation type="journal article" date="2013" name="Nat. Genet.">
        <title>The genome of the hydatid tapeworm Echinococcus granulosus.</title>
        <authorList>
            <person name="Zheng H."/>
            <person name="Zhang W."/>
            <person name="Zhang L."/>
            <person name="Zhang Z."/>
            <person name="Li J."/>
            <person name="Lu G."/>
            <person name="Zhu Y."/>
            <person name="Wang Y."/>
            <person name="Huang Y."/>
            <person name="Liu J."/>
            <person name="Kang H."/>
            <person name="Chen J."/>
            <person name="Wang L."/>
            <person name="Chen A."/>
            <person name="Yu S."/>
            <person name="Gao Z."/>
            <person name="Jin L."/>
            <person name="Gu W."/>
            <person name="Wang Z."/>
            <person name="Zhao L."/>
            <person name="Shi B."/>
            <person name="Wen H."/>
            <person name="Lin R."/>
            <person name="Jones M.K."/>
            <person name="Brejova B."/>
            <person name="Vinar T."/>
            <person name="Zhao G."/>
            <person name="McManus D.P."/>
            <person name="Chen Z."/>
            <person name="Zhou Y."/>
            <person name="Wang S."/>
        </authorList>
    </citation>
    <scope>NUCLEOTIDE SEQUENCE [LARGE SCALE GENOMIC DNA]</scope>
</reference>
<dbReference type="CTD" id="36345673"/>
<organism evidence="1 2">
    <name type="scientific">Echinococcus granulosus</name>
    <name type="common">Hydatid tapeworm</name>
    <dbReference type="NCBI Taxonomy" id="6210"/>
    <lineage>
        <taxon>Eukaryota</taxon>
        <taxon>Metazoa</taxon>
        <taxon>Spiralia</taxon>
        <taxon>Lophotrochozoa</taxon>
        <taxon>Platyhelminthes</taxon>
        <taxon>Cestoda</taxon>
        <taxon>Eucestoda</taxon>
        <taxon>Cyclophyllidea</taxon>
        <taxon>Taeniidae</taxon>
        <taxon>Echinococcus</taxon>
        <taxon>Echinococcus granulosus group</taxon>
    </lineage>
</organism>
<dbReference type="AlphaFoldDB" id="W6U3M3"/>